<reference evidence="8 9" key="1">
    <citation type="journal article" date="2018" name="Mol. Biol. Evol.">
        <title>Broad Genomic Sampling Reveals a Smut Pathogenic Ancestry of the Fungal Clade Ustilaginomycotina.</title>
        <authorList>
            <person name="Kijpornyongpan T."/>
            <person name="Mondo S.J."/>
            <person name="Barry K."/>
            <person name="Sandor L."/>
            <person name="Lee J."/>
            <person name="Lipzen A."/>
            <person name="Pangilinan J."/>
            <person name="LaButti K."/>
            <person name="Hainaut M."/>
            <person name="Henrissat B."/>
            <person name="Grigoriev I.V."/>
            <person name="Spatafora J.W."/>
            <person name="Aime M.C."/>
        </authorList>
    </citation>
    <scope>NUCLEOTIDE SEQUENCE [LARGE SCALE GENOMIC DNA]</scope>
    <source>
        <strain evidence="8 9">MCA 3882</strain>
    </source>
</reference>
<dbReference type="GO" id="GO:0005778">
    <property type="term" value="C:peroxisomal membrane"/>
    <property type="evidence" value="ECO:0007669"/>
    <property type="project" value="TreeGrafter"/>
</dbReference>
<evidence type="ECO:0000313" key="9">
    <source>
        <dbReference type="Proteomes" id="UP000245771"/>
    </source>
</evidence>
<evidence type="ECO:0000256" key="2">
    <source>
        <dbReference type="ARBA" id="ARBA00006824"/>
    </source>
</evidence>
<proteinExistence type="inferred from homology"/>
<evidence type="ECO:0000313" key="8">
    <source>
        <dbReference type="EMBL" id="PWN33483.1"/>
    </source>
</evidence>
<keyword evidence="5 6" id="KW-0472">Membrane</keyword>
<evidence type="ECO:0000256" key="7">
    <source>
        <dbReference type="SAM" id="MobiDB-lite"/>
    </source>
</evidence>
<dbReference type="InParanoid" id="A0A316VB83"/>
<comment type="similarity">
    <text evidence="2 6">Belongs to the peroxisomal membrane protein PXMP2/4 family.</text>
</comment>
<evidence type="ECO:0000256" key="4">
    <source>
        <dbReference type="ARBA" id="ARBA00022989"/>
    </source>
</evidence>
<keyword evidence="9" id="KW-1185">Reference proteome</keyword>
<evidence type="ECO:0000256" key="1">
    <source>
        <dbReference type="ARBA" id="ARBA00004141"/>
    </source>
</evidence>
<evidence type="ECO:0000256" key="6">
    <source>
        <dbReference type="RuleBase" id="RU363053"/>
    </source>
</evidence>
<gene>
    <name evidence="8" type="ORF">FA14DRAFT_62693</name>
</gene>
<dbReference type="STRING" id="1280837.A0A316VB83"/>
<protein>
    <recommendedName>
        <fullName evidence="10">Membrane protein, peroxisomal</fullName>
    </recommendedName>
</protein>
<dbReference type="PANTHER" id="PTHR11266">
    <property type="entry name" value="PEROXISOMAL MEMBRANE PROTEIN 2, PXMP2 MPV17"/>
    <property type="match status" value="1"/>
</dbReference>
<dbReference type="RefSeq" id="XP_025353785.1">
    <property type="nucleotide sequence ID" value="XM_025502585.1"/>
</dbReference>
<dbReference type="GeneID" id="37024366"/>
<name>A0A316VB83_9BASI</name>
<dbReference type="OrthoDB" id="860at2759"/>
<dbReference type="InterPro" id="IPR007248">
    <property type="entry name" value="Mpv17_PMP22"/>
</dbReference>
<keyword evidence="3 6" id="KW-0812">Transmembrane</keyword>
<feature type="transmembrane region" description="Helical" evidence="6">
    <location>
        <begin position="157"/>
        <end position="180"/>
    </location>
</feature>
<feature type="transmembrane region" description="Helical" evidence="6">
    <location>
        <begin position="123"/>
        <end position="145"/>
    </location>
</feature>
<dbReference type="AlphaFoldDB" id="A0A316VB83"/>
<comment type="subcellular location">
    <subcellularLocation>
        <location evidence="1">Membrane</location>
        <topology evidence="1">Multi-pass membrane protein</topology>
    </subcellularLocation>
</comment>
<feature type="transmembrane region" description="Helical" evidence="6">
    <location>
        <begin position="87"/>
        <end position="111"/>
    </location>
</feature>
<accession>A0A316VB83</accession>
<organism evidence="8 9">
    <name type="scientific">Meira miltonrushii</name>
    <dbReference type="NCBI Taxonomy" id="1280837"/>
    <lineage>
        <taxon>Eukaryota</taxon>
        <taxon>Fungi</taxon>
        <taxon>Dikarya</taxon>
        <taxon>Basidiomycota</taxon>
        <taxon>Ustilaginomycotina</taxon>
        <taxon>Exobasidiomycetes</taxon>
        <taxon>Exobasidiales</taxon>
        <taxon>Brachybasidiaceae</taxon>
        <taxon>Meira</taxon>
    </lineage>
</organism>
<feature type="compositionally biased region" description="Basic and acidic residues" evidence="7">
    <location>
        <begin position="218"/>
        <end position="230"/>
    </location>
</feature>
<evidence type="ECO:0008006" key="10">
    <source>
        <dbReference type="Google" id="ProtNLM"/>
    </source>
</evidence>
<evidence type="ECO:0000256" key="3">
    <source>
        <dbReference type="ARBA" id="ARBA00022692"/>
    </source>
</evidence>
<dbReference type="PANTHER" id="PTHR11266:SF93">
    <property type="entry name" value="INTEGRAL MEMBRANE PROTEIN 25D9-6"/>
    <property type="match status" value="1"/>
</dbReference>
<feature type="transmembrane region" description="Helical" evidence="6">
    <location>
        <begin position="192"/>
        <end position="208"/>
    </location>
</feature>
<keyword evidence="4 6" id="KW-1133">Transmembrane helix</keyword>
<sequence length="236" mass="26348">MTDVAARLLVEYTLALQRNPLRTKMYTSGTLAALAEILAGKFAGVAPAEKKLPPGQVSEKEAIKQQPLRFLEAIFAHLGINKRALQMFIYGFAISAPLGHVMTGVLQRAFAGKTTARDRVMQIITANLTTAVISNTVYLVCMAYINGARSIDRIIGIWRSSFMFLMRVTWLTSPISIGVAQKYLPQTLWEPYFALVRFFLSTAFNTITKKKQMALQRKQQDATKDEDLRKGAAQKK</sequence>
<dbReference type="Proteomes" id="UP000245771">
    <property type="component" value="Unassembled WGS sequence"/>
</dbReference>
<dbReference type="EMBL" id="KZ819604">
    <property type="protein sequence ID" value="PWN33483.1"/>
    <property type="molecule type" value="Genomic_DNA"/>
</dbReference>
<evidence type="ECO:0000256" key="5">
    <source>
        <dbReference type="ARBA" id="ARBA00023136"/>
    </source>
</evidence>
<feature type="region of interest" description="Disordered" evidence="7">
    <location>
        <begin position="216"/>
        <end position="236"/>
    </location>
</feature>